<organism evidence="2 3">
    <name type="scientific">Zopfia rhizophila CBS 207.26</name>
    <dbReference type="NCBI Taxonomy" id="1314779"/>
    <lineage>
        <taxon>Eukaryota</taxon>
        <taxon>Fungi</taxon>
        <taxon>Dikarya</taxon>
        <taxon>Ascomycota</taxon>
        <taxon>Pezizomycotina</taxon>
        <taxon>Dothideomycetes</taxon>
        <taxon>Dothideomycetes incertae sedis</taxon>
        <taxon>Zopfiaceae</taxon>
        <taxon>Zopfia</taxon>
    </lineage>
</organism>
<dbReference type="PANTHER" id="PTHR24148">
    <property type="entry name" value="ANKYRIN REPEAT DOMAIN-CONTAINING PROTEIN 39 HOMOLOG-RELATED"/>
    <property type="match status" value="1"/>
</dbReference>
<dbReference type="InterPro" id="IPR010730">
    <property type="entry name" value="HET"/>
</dbReference>
<name>A0A6A6EQ63_9PEZI</name>
<evidence type="ECO:0000313" key="3">
    <source>
        <dbReference type="Proteomes" id="UP000800200"/>
    </source>
</evidence>
<sequence>MDDGREIRVLHLEPSRSRDAPILCGLNTISLDDYPQWKADYTALSYTWDGQTPSCEVDCDGARLLVTPNCDAAIRELRHEEKIVKLWIDSICINQSLDAIPERNHQVALMGEIYKSAAKVVVWLSTSNRRVEAALNQLVDLFSTTEALNVENDSKRKEMNFQDIGEAQMDIRANVQMALGEKVGAIARRVTKESEDPFECGQFKKPRFASLKDFTYAAGVSNCLGQGCLEVLKGLKLRQFMIYLVGRRYAGAKELLDNQPHAKDRNAVHNDPLMFSILTYAREKASGDPRDKVFALCGLLKELEIPFPNPDYSKSVEDVYREAVVASIEYDKNLYILYHAPSDKRRKGLASWVPDWAEQGFSEEDGRYGLLRSRFAASGSSPHKFEFSQDKTGLVLFGKIIDEVIFCAEPLPDIDNVSEELRDSEKKRLYVREPNKYLETLHNGFKILKNWVEISQWADYPTGESSQNAFQRTVVNDSPDRNERAVQGGSFLQWYNTVNLEELDFIEHGLRQVNLADDVPKQRYFREAYLRTYKDEVADATLSFLALKGPAWNFHIDAMIWSAKKCLFRTENDYIGTAPDPLPDRIRPGDKIAIVSGLEMPLLLRAERGGYKLITHVYVHGIMYGEKWPESKSELEEIVLL</sequence>
<dbReference type="Pfam" id="PF26639">
    <property type="entry name" value="Het-6_barrel"/>
    <property type="match status" value="1"/>
</dbReference>
<accession>A0A6A6EQ63</accession>
<evidence type="ECO:0000313" key="2">
    <source>
        <dbReference type="EMBL" id="KAF2194327.1"/>
    </source>
</evidence>
<dbReference type="Proteomes" id="UP000800200">
    <property type="component" value="Unassembled WGS sequence"/>
</dbReference>
<gene>
    <name evidence="2" type="ORF">K469DRAFT_689338</name>
</gene>
<feature type="domain" description="Heterokaryon incompatibility" evidence="1">
    <location>
        <begin position="41"/>
        <end position="148"/>
    </location>
</feature>
<protein>
    <recommendedName>
        <fullName evidence="1">Heterokaryon incompatibility domain-containing protein</fullName>
    </recommendedName>
</protein>
<dbReference type="PANTHER" id="PTHR24148:SF73">
    <property type="entry name" value="HET DOMAIN PROTEIN (AFU_ORTHOLOGUE AFUA_8G01020)"/>
    <property type="match status" value="1"/>
</dbReference>
<reference evidence="2" key="1">
    <citation type="journal article" date="2020" name="Stud. Mycol.">
        <title>101 Dothideomycetes genomes: a test case for predicting lifestyles and emergence of pathogens.</title>
        <authorList>
            <person name="Haridas S."/>
            <person name="Albert R."/>
            <person name="Binder M."/>
            <person name="Bloem J."/>
            <person name="Labutti K."/>
            <person name="Salamov A."/>
            <person name="Andreopoulos B."/>
            <person name="Baker S."/>
            <person name="Barry K."/>
            <person name="Bills G."/>
            <person name="Bluhm B."/>
            <person name="Cannon C."/>
            <person name="Castanera R."/>
            <person name="Culley D."/>
            <person name="Daum C."/>
            <person name="Ezra D."/>
            <person name="Gonzalez J."/>
            <person name="Henrissat B."/>
            <person name="Kuo A."/>
            <person name="Liang C."/>
            <person name="Lipzen A."/>
            <person name="Lutzoni F."/>
            <person name="Magnuson J."/>
            <person name="Mondo S."/>
            <person name="Nolan M."/>
            <person name="Ohm R."/>
            <person name="Pangilinan J."/>
            <person name="Park H.-J."/>
            <person name="Ramirez L."/>
            <person name="Alfaro M."/>
            <person name="Sun H."/>
            <person name="Tritt A."/>
            <person name="Yoshinaga Y."/>
            <person name="Zwiers L.-H."/>
            <person name="Turgeon B."/>
            <person name="Goodwin S."/>
            <person name="Spatafora J."/>
            <person name="Crous P."/>
            <person name="Grigoriev I."/>
        </authorList>
    </citation>
    <scope>NUCLEOTIDE SEQUENCE</scope>
    <source>
        <strain evidence="2">CBS 207.26</strain>
    </source>
</reference>
<evidence type="ECO:0000259" key="1">
    <source>
        <dbReference type="Pfam" id="PF06985"/>
    </source>
</evidence>
<dbReference type="EMBL" id="ML994612">
    <property type="protein sequence ID" value="KAF2194327.1"/>
    <property type="molecule type" value="Genomic_DNA"/>
</dbReference>
<keyword evidence="3" id="KW-1185">Reference proteome</keyword>
<dbReference type="InterPro" id="IPR052895">
    <property type="entry name" value="HetReg/Transcr_Mod"/>
</dbReference>
<dbReference type="AlphaFoldDB" id="A0A6A6EQ63"/>
<dbReference type="Pfam" id="PF06985">
    <property type="entry name" value="HET"/>
    <property type="match status" value="1"/>
</dbReference>
<proteinExistence type="predicted"/>
<dbReference type="OrthoDB" id="194358at2759"/>